<evidence type="ECO:0000256" key="4">
    <source>
        <dbReference type="ARBA" id="ARBA00022692"/>
    </source>
</evidence>
<proteinExistence type="predicted"/>
<feature type="transmembrane region" description="Helical" evidence="8">
    <location>
        <begin position="105"/>
        <end position="125"/>
    </location>
</feature>
<feature type="transmembrane region" description="Helical" evidence="8">
    <location>
        <begin position="70"/>
        <end position="93"/>
    </location>
</feature>
<reference evidence="10 11" key="1">
    <citation type="submission" date="2024-02" db="EMBL/GenBank/DDBJ databases">
        <title>Genome analysis and characterization of Microbaculum marinisediminis sp. nov., isolated from marine sediment.</title>
        <authorList>
            <person name="Du Z.-J."/>
            <person name="Ye Y.-Q."/>
            <person name="Zhang Z.-R."/>
            <person name="Yuan S.-M."/>
            <person name="Zhang X.-Y."/>
        </authorList>
    </citation>
    <scope>NUCLEOTIDE SEQUENCE [LARGE SCALE GENOMIC DNA]</scope>
    <source>
        <strain evidence="10 11">SDUM1044001</strain>
    </source>
</reference>
<gene>
    <name evidence="10" type="ORF">V3328_23855</name>
</gene>
<keyword evidence="11" id="KW-1185">Reference proteome</keyword>
<evidence type="ECO:0000313" key="10">
    <source>
        <dbReference type="EMBL" id="MEJ8574535.1"/>
    </source>
</evidence>
<dbReference type="RefSeq" id="WP_340332233.1">
    <property type="nucleotide sequence ID" value="NZ_JAZHOF010000012.1"/>
</dbReference>
<feature type="compositionally biased region" description="Low complexity" evidence="7">
    <location>
        <begin position="282"/>
        <end position="295"/>
    </location>
</feature>
<evidence type="ECO:0000256" key="7">
    <source>
        <dbReference type="SAM" id="MobiDB-lite"/>
    </source>
</evidence>
<organism evidence="10 11">
    <name type="scientific">Microbaculum marinum</name>
    <dbReference type="NCBI Taxonomy" id="1764581"/>
    <lineage>
        <taxon>Bacteria</taxon>
        <taxon>Pseudomonadati</taxon>
        <taxon>Pseudomonadota</taxon>
        <taxon>Alphaproteobacteria</taxon>
        <taxon>Hyphomicrobiales</taxon>
        <taxon>Tepidamorphaceae</taxon>
        <taxon>Microbaculum</taxon>
    </lineage>
</organism>
<evidence type="ECO:0000256" key="3">
    <source>
        <dbReference type="ARBA" id="ARBA00022519"/>
    </source>
</evidence>
<keyword evidence="10" id="KW-0378">Hydrolase</keyword>
<evidence type="ECO:0000256" key="2">
    <source>
        <dbReference type="ARBA" id="ARBA00022475"/>
    </source>
</evidence>
<evidence type="ECO:0000313" key="11">
    <source>
        <dbReference type="Proteomes" id="UP001378188"/>
    </source>
</evidence>
<dbReference type="Pfam" id="PF01694">
    <property type="entry name" value="Rhomboid"/>
    <property type="match status" value="1"/>
</dbReference>
<dbReference type="PANTHER" id="PTHR43066">
    <property type="entry name" value="RHOMBOID-RELATED PROTEIN"/>
    <property type="match status" value="1"/>
</dbReference>
<feature type="compositionally biased region" description="Basic and acidic residues" evidence="7">
    <location>
        <begin position="297"/>
        <end position="306"/>
    </location>
</feature>
<evidence type="ECO:0000256" key="1">
    <source>
        <dbReference type="ARBA" id="ARBA00004141"/>
    </source>
</evidence>
<dbReference type="InterPro" id="IPR035952">
    <property type="entry name" value="Rhomboid-like_sf"/>
</dbReference>
<dbReference type="SUPFAM" id="SSF144091">
    <property type="entry name" value="Rhomboid-like"/>
    <property type="match status" value="1"/>
</dbReference>
<feature type="region of interest" description="Disordered" evidence="7">
    <location>
        <begin position="259"/>
        <end position="317"/>
    </location>
</feature>
<keyword evidence="6 8" id="KW-0472">Membrane</keyword>
<accession>A0AAW9S1W5</accession>
<dbReference type="PANTHER" id="PTHR43066:SF26">
    <property type="entry name" value="RHOMBOID PROTEASE GLPG"/>
    <property type="match status" value="1"/>
</dbReference>
<feature type="transmembrane region" description="Helical" evidence="8">
    <location>
        <begin position="212"/>
        <end position="232"/>
    </location>
</feature>
<keyword evidence="3" id="KW-0997">Cell inner membrane</keyword>
<keyword evidence="4 8" id="KW-0812">Transmembrane</keyword>
<name>A0AAW9S1W5_9HYPH</name>
<dbReference type="GO" id="GO:0006508">
    <property type="term" value="P:proteolysis"/>
    <property type="evidence" value="ECO:0007669"/>
    <property type="project" value="UniProtKB-KW"/>
</dbReference>
<dbReference type="InterPro" id="IPR022764">
    <property type="entry name" value="Peptidase_S54_rhomboid_dom"/>
</dbReference>
<comment type="subcellular location">
    <subcellularLocation>
        <location evidence="1">Membrane</location>
        <topology evidence="1">Multi-pass membrane protein</topology>
    </subcellularLocation>
</comment>
<dbReference type="EMBL" id="JAZHOF010000012">
    <property type="protein sequence ID" value="MEJ8574535.1"/>
    <property type="molecule type" value="Genomic_DNA"/>
</dbReference>
<feature type="transmembrane region" description="Helical" evidence="8">
    <location>
        <begin position="174"/>
        <end position="200"/>
    </location>
</feature>
<protein>
    <submittedName>
        <fullName evidence="10">Rhomboid family intramembrane serine protease</fullName>
        <ecNumber evidence="10">3.4.21.-</ecNumber>
    </submittedName>
</protein>
<comment type="caution">
    <text evidence="10">The sequence shown here is derived from an EMBL/GenBank/DDBJ whole genome shotgun (WGS) entry which is preliminary data.</text>
</comment>
<feature type="transmembrane region" description="Helical" evidence="8">
    <location>
        <begin position="12"/>
        <end position="32"/>
    </location>
</feature>
<keyword evidence="5 8" id="KW-1133">Transmembrane helix</keyword>
<dbReference type="AlphaFoldDB" id="A0AAW9S1W5"/>
<feature type="domain" description="Peptidase S54 rhomboid" evidence="9">
    <location>
        <begin position="68"/>
        <end position="228"/>
    </location>
</feature>
<keyword evidence="10" id="KW-0645">Protease</keyword>
<dbReference type="Proteomes" id="UP001378188">
    <property type="component" value="Unassembled WGS sequence"/>
</dbReference>
<dbReference type="Gene3D" id="1.20.1540.10">
    <property type="entry name" value="Rhomboid-like"/>
    <property type="match status" value="1"/>
</dbReference>
<evidence type="ECO:0000256" key="8">
    <source>
        <dbReference type="SAM" id="Phobius"/>
    </source>
</evidence>
<keyword evidence="2" id="KW-1003">Cell membrane</keyword>
<dbReference type="EC" id="3.4.21.-" evidence="10"/>
<dbReference type="GO" id="GO:0016020">
    <property type="term" value="C:membrane"/>
    <property type="evidence" value="ECO:0007669"/>
    <property type="project" value="UniProtKB-SubCell"/>
</dbReference>
<dbReference type="GO" id="GO:0004252">
    <property type="term" value="F:serine-type endopeptidase activity"/>
    <property type="evidence" value="ECO:0007669"/>
    <property type="project" value="InterPro"/>
</dbReference>
<evidence type="ECO:0000256" key="5">
    <source>
        <dbReference type="ARBA" id="ARBA00022989"/>
    </source>
</evidence>
<sequence>MQNRREPIFNIPAAIVAVAVLLTAIHIVRMLLPEMADVWAIFAFGFVPARYAAGAQLFGQLPGGGGADVWTFVSYAFLHGDWVHLGVNVAWMVAFGTPVLRRFGAARFVALSLAAAVGGAALHLITHWGAVAPMIGASAAISGQMGAATRFAFQRNVMFGVAGRDDDRRWRRPAMSLVAAFRDVRVLAFVGVWFAVNYVFGATDIVPGVSAAIAWQAHVGGFLVGLLLFPLFDIPKSRQIVDDPGIDWRTARYSARWQQVPGDQGPGDQGPGDQVPEDQVRPDQVQSDQVQSDQVPGEERGPDRPGGDGPDQKSGSS</sequence>
<feature type="transmembrane region" description="Helical" evidence="8">
    <location>
        <begin position="131"/>
        <end position="153"/>
    </location>
</feature>
<evidence type="ECO:0000256" key="6">
    <source>
        <dbReference type="ARBA" id="ARBA00023136"/>
    </source>
</evidence>
<evidence type="ECO:0000259" key="9">
    <source>
        <dbReference type="Pfam" id="PF01694"/>
    </source>
</evidence>